<dbReference type="InterPro" id="IPR020904">
    <property type="entry name" value="Sc_DH/Rdtase_CS"/>
</dbReference>
<feature type="domain" description="Ketoreductase" evidence="4">
    <location>
        <begin position="3"/>
        <end position="178"/>
    </location>
</feature>
<dbReference type="InterPro" id="IPR057326">
    <property type="entry name" value="KR_dom"/>
</dbReference>
<keyword evidence="6" id="KW-1185">Reference proteome</keyword>
<dbReference type="SUPFAM" id="SSF51735">
    <property type="entry name" value="NAD(P)-binding Rossmann-fold domains"/>
    <property type="match status" value="1"/>
</dbReference>
<dbReference type="PANTHER" id="PTHR43639:SF1">
    <property type="entry name" value="SHORT-CHAIN DEHYDROGENASE_REDUCTASE FAMILY PROTEIN"/>
    <property type="match status" value="1"/>
</dbReference>
<dbReference type="PROSITE" id="PS00061">
    <property type="entry name" value="ADH_SHORT"/>
    <property type="match status" value="1"/>
</dbReference>
<evidence type="ECO:0000256" key="1">
    <source>
        <dbReference type="ARBA" id="ARBA00006484"/>
    </source>
</evidence>
<evidence type="ECO:0000259" key="4">
    <source>
        <dbReference type="SMART" id="SM00822"/>
    </source>
</evidence>
<evidence type="ECO:0000256" key="2">
    <source>
        <dbReference type="ARBA" id="ARBA00023002"/>
    </source>
</evidence>
<dbReference type="SMART" id="SM00822">
    <property type="entry name" value="PKS_KR"/>
    <property type="match status" value="1"/>
</dbReference>
<reference evidence="6" key="1">
    <citation type="journal article" date="2019" name="Int. J. Syst. Evol. Microbiol.">
        <title>The Global Catalogue of Microorganisms (GCM) 10K type strain sequencing project: providing services to taxonomists for standard genome sequencing and annotation.</title>
        <authorList>
            <consortium name="The Broad Institute Genomics Platform"/>
            <consortium name="The Broad Institute Genome Sequencing Center for Infectious Disease"/>
            <person name="Wu L."/>
            <person name="Ma J."/>
        </authorList>
    </citation>
    <scope>NUCLEOTIDE SEQUENCE [LARGE SCALE GENOMIC DNA]</scope>
    <source>
        <strain evidence="6">JCM 17938</strain>
    </source>
</reference>
<evidence type="ECO:0000313" key="5">
    <source>
        <dbReference type="EMBL" id="GAA4616760.1"/>
    </source>
</evidence>
<feature type="region of interest" description="Disordered" evidence="3">
    <location>
        <begin position="242"/>
        <end position="269"/>
    </location>
</feature>
<evidence type="ECO:0000256" key="3">
    <source>
        <dbReference type="SAM" id="MobiDB-lite"/>
    </source>
</evidence>
<protein>
    <submittedName>
        <fullName evidence="5">Glucose 1-dehydrogenase</fullName>
    </submittedName>
</protein>
<keyword evidence="2" id="KW-0560">Oxidoreductase</keyword>
<sequence length="269" mass="27125">MSPHVLVTGAASGIGAAVAASFAADGWTVTGVDLREAPLRASLSGLAATPIVADLADPEAPEDVVRRAWESGGPLDALVNAAGIYPARPFLDLDAELWDRVQAVNVRAPMLATRAYAELAVAAGRPGSVVNISSGAALRARPGAAHYSTSKAALEMLTKAAAVELGGAGIRVNAVSPGFVTVDSAANPVTEEYAAAVSVNPLGRRGRPDDIAAAVRWLVSPAAEWVTGSILRVDGGASAGTTTLPAHWPGLTDVQAPGTGIDDNEGAKA</sequence>
<dbReference type="PRINTS" id="PR00080">
    <property type="entry name" value="SDRFAMILY"/>
</dbReference>
<dbReference type="Gene3D" id="3.40.50.720">
    <property type="entry name" value="NAD(P)-binding Rossmann-like Domain"/>
    <property type="match status" value="1"/>
</dbReference>
<dbReference type="RefSeq" id="WP_345365045.1">
    <property type="nucleotide sequence ID" value="NZ_BAABHJ010000037.1"/>
</dbReference>
<organism evidence="5 6">
    <name type="scientific">Actinoallomurus liliacearum</name>
    <dbReference type="NCBI Taxonomy" id="1080073"/>
    <lineage>
        <taxon>Bacteria</taxon>
        <taxon>Bacillati</taxon>
        <taxon>Actinomycetota</taxon>
        <taxon>Actinomycetes</taxon>
        <taxon>Streptosporangiales</taxon>
        <taxon>Thermomonosporaceae</taxon>
        <taxon>Actinoallomurus</taxon>
    </lineage>
</organism>
<accession>A0ABP8TUK9</accession>
<comment type="caution">
    <text evidence="5">The sequence shown here is derived from an EMBL/GenBank/DDBJ whole genome shotgun (WGS) entry which is preliminary data.</text>
</comment>
<dbReference type="EMBL" id="BAABHJ010000037">
    <property type="protein sequence ID" value="GAA4616760.1"/>
    <property type="molecule type" value="Genomic_DNA"/>
</dbReference>
<dbReference type="CDD" id="cd05233">
    <property type="entry name" value="SDR_c"/>
    <property type="match status" value="1"/>
</dbReference>
<dbReference type="PANTHER" id="PTHR43639">
    <property type="entry name" value="OXIDOREDUCTASE, SHORT-CHAIN DEHYDROGENASE/REDUCTASE FAMILY (AFU_ORTHOLOGUE AFUA_5G02870)"/>
    <property type="match status" value="1"/>
</dbReference>
<comment type="similarity">
    <text evidence="1">Belongs to the short-chain dehydrogenases/reductases (SDR) family.</text>
</comment>
<proteinExistence type="inferred from homology"/>
<dbReference type="Proteomes" id="UP001500212">
    <property type="component" value="Unassembled WGS sequence"/>
</dbReference>
<gene>
    <name evidence="5" type="ORF">GCM10023195_74610</name>
</gene>
<dbReference type="PRINTS" id="PR00081">
    <property type="entry name" value="GDHRDH"/>
</dbReference>
<dbReference type="InterPro" id="IPR036291">
    <property type="entry name" value="NAD(P)-bd_dom_sf"/>
</dbReference>
<evidence type="ECO:0000313" key="6">
    <source>
        <dbReference type="Proteomes" id="UP001500212"/>
    </source>
</evidence>
<dbReference type="InterPro" id="IPR002347">
    <property type="entry name" value="SDR_fam"/>
</dbReference>
<name>A0ABP8TUK9_9ACTN</name>
<dbReference type="Pfam" id="PF13561">
    <property type="entry name" value="adh_short_C2"/>
    <property type="match status" value="1"/>
</dbReference>